<organism evidence="1 2">
    <name type="scientific">Nocardiopsis flavescens</name>
    <dbReference type="NCBI Taxonomy" id="758803"/>
    <lineage>
        <taxon>Bacteria</taxon>
        <taxon>Bacillati</taxon>
        <taxon>Actinomycetota</taxon>
        <taxon>Actinomycetes</taxon>
        <taxon>Streptosporangiales</taxon>
        <taxon>Nocardiopsidaceae</taxon>
        <taxon>Nocardiopsis</taxon>
    </lineage>
</organism>
<reference evidence="1 2" key="1">
    <citation type="submission" date="2016-11" db="EMBL/GenBank/DDBJ databases">
        <authorList>
            <person name="Jaros S."/>
            <person name="Januszkiewicz K."/>
            <person name="Wedrychowicz H."/>
        </authorList>
    </citation>
    <scope>NUCLEOTIDE SEQUENCE [LARGE SCALE GENOMIC DNA]</scope>
    <source>
        <strain evidence="1 2">CGMCC 4.5723</strain>
    </source>
</reference>
<dbReference type="InterPro" id="IPR025455">
    <property type="entry name" value="DUF4276"/>
</dbReference>
<dbReference type="Proteomes" id="UP000184452">
    <property type="component" value="Unassembled WGS sequence"/>
</dbReference>
<dbReference type="STRING" id="758803.SAMN05421803_110212"/>
<protein>
    <recommendedName>
        <fullName evidence="3">DUF4276 family protein</fullName>
    </recommendedName>
</protein>
<name>A0A1M6MTJ7_9ACTN</name>
<gene>
    <name evidence="1" type="ORF">SAMN05421803_110212</name>
</gene>
<dbReference type="AlphaFoldDB" id="A0A1M6MTJ7"/>
<evidence type="ECO:0008006" key="3">
    <source>
        <dbReference type="Google" id="ProtNLM"/>
    </source>
</evidence>
<keyword evidence="2" id="KW-1185">Reference proteome</keyword>
<dbReference type="EMBL" id="FQZK01000010">
    <property type="protein sequence ID" value="SHJ86784.1"/>
    <property type="molecule type" value="Genomic_DNA"/>
</dbReference>
<sequence>MNVRRLHILCEGQTEENLANETLRPYFASAQAYVTVSVLNTRRTAAGPNGKGGVGRWSSLERDIRLLARDSSIDVLTTLVDYYGAPSDAPGMGDRPRGTAYDRVAHVESAMARAVDDPRFLPHLVLHETEAWVIACAETLGELVGKPRLSDSLRALATSAGGPELVNDGPDTAPSKRITRLHPTYRKTRDGPDAVHLAGVEQVRLRCPHADAWFRAVEERLGTGRSG</sequence>
<proteinExistence type="predicted"/>
<evidence type="ECO:0000313" key="2">
    <source>
        <dbReference type="Proteomes" id="UP000184452"/>
    </source>
</evidence>
<accession>A0A1M6MTJ7</accession>
<dbReference type="Pfam" id="PF14103">
    <property type="entry name" value="DUF4276"/>
    <property type="match status" value="1"/>
</dbReference>
<evidence type="ECO:0000313" key="1">
    <source>
        <dbReference type="EMBL" id="SHJ86784.1"/>
    </source>
</evidence>